<dbReference type="EMBL" id="FQWD01000001">
    <property type="protein sequence ID" value="SHF79797.1"/>
    <property type="molecule type" value="Genomic_DNA"/>
</dbReference>
<dbReference type="OrthoDB" id="7170926at2"/>
<dbReference type="Gene3D" id="3.40.50.1000">
    <property type="entry name" value="HAD superfamily/HAD-like"/>
    <property type="match status" value="1"/>
</dbReference>
<dbReference type="Proteomes" id="UP000184520">
    <property type="component" value="Unassembled WGS sequence"/>
</dbReference>
<protein>
    <recommendedName>
        <fullName evidence="5">DUF2608 domain-containing protein</fullName>
    </recommendedName>
</protein>
<keyword evidence="1 2" id="KW-0732">Signal</keyword>
<proteinExistence type="predicted"/>
<feature type="signal peptide" evidence="2">
    <location>
        <begin position="1"/>
        <end position="29"/>
    </location>
</feature>
<evidence type="ECO:0000256" key="2">
    <source>
        <dbReference type="SAM" id="SignalP"/>
    </source>
</evidence>
<dbReference type="InterPro" id="IPR022565">
    <property type="entry name" value="DUF2608"/>
</dbReference>
<dbReference type="InterPro" id="IPR023214">
    <property type="entry name" value="HAD_sf"/>
</dbReference>
<reference evidence="4" key="1">
    <citation type="submission" date="2016-11" db="EMBL/GenBank/DDBJ databases">
        <authorList>
            <person name="Varghese N."/>
            <person name="Submissions S."/>
        </authorList>
    </citation>
    <scope>NUCLEOTIDE SEQUENCE [LARGE SCALE GENOMIC DNA]</scope>
    <source>
        <strain evidence="4">CGMCC 1.8995</strain>
    </source>
</reference>
<name>A0A1M5EKS6_9ALTE</name>
<feature type="chain" id="PRO_5013155239" description="DUF2608 domain-containing protein" evidence="2">
    <location>
        <begin position="30"/>
        <end position="303"/>
    </location>
</feature>
<evidence type="ECO:0000256" key="1">
    <source>
        <dbReference type="ARBA" id="ARBA00022729"/>
    </source>
</evidence>
<dbReference type="AlphaFoldDB" id="A0A1M5EKS6"/>
<organism evidence="3 4">
    <name type="scientific">Marisediminitalea aggregata</name>
    <dbReference type="NCBI Taxonomy" id="634436"/>
    <lineage>
        <taxon>Bacteria</taxon>
        <taxon>Pseudomonadati</taxon>
        <taxon>Pseudomonadota</taxon>
        <taxon>Gammaproteobacteria</taxon>
        <taxon>Alteromonadales</taxon>
        <taxon>Alteromonadaceae</taxon>
        <taxon>Marisediminitalea</taxon>
    </lineage>
</organism>
<dbReference type="InterPro" id="IPR036412">
    <property type="entry name" value="HAD-like_sf"/>
</dbReference>
<keyword evidence="4" id="KW-1185">Reference proteome</keyword>
<accession>A0A1M5EKS6</accession>
<dbReference type="SUPFAM" id="SSF56784">
    <property type="entry name" value="HAD-like"/>
    <property type="match status" value="1"/>
</dbReference>
<evidence type="ECO:0000313" key="4">
    <source>
        <dbReference type="Proteomes" id="UP000184520"/>
    </source>
</evidence>
<gene>
    <name evidence="3" type="ORF">SAMN05216361_0435</name>
</gene>
<dbReference type="Pfam" id="PF11019">
    <property type="entry name" value="DUF2608"/>
    <property type="match status" value="1"/>
</dbReference>
<dbReference type="STRING" id="634436.SAMN05216361_0435"/>
<evidence type="ECO:0000313" key="3">
    <source>
        <dbReference type="EMBL" id="SHF79797.1"/>
    </source>
</evidence>
<sequence>MTSFSLQWKDKRAAIWLAFFAVFTLSACASSPARLNQGVMIEEVTTFNQIAPVVQTLNQQYKPENVLIVSDIDNTLLTNNGGLGGDIWYQWQRGKLAVKPSPEQTVSCLFEDVIGMLYELSPMALTESQVPGLIEQWQAQGNPMMLLTSRSPDYRSPTERELYNKGIDASLNALTPNGDTDVTYRELLAREMSYSRGIMMTTGMHKGDMLAWILAKTGREFDAIVFIDDSQHNIDNMHERWQHESVDMRVFHYTHVEAERVETFGQVLSAEQANDLASDYDQLTHTLKAIFPERYKEGQCLSK</sequence>
<dbReference type="RefSeq" id="WP_084526109.1">
    <property type="nucleotide sequence ID" value="NZ_FQWD01000001.1"/>
</dbReference>
<evidence type="ECO:0008006" key="5">
    <source>
        <dbReference type="Google" id="ProtNLM"/>
    </source>
</evidence>